<dbReference type="OrthoDB" id="3673723at2759"/>
<dbReference type="Gene3D" id="1.10.510.10">
    <property type="entry name" value="Transferase(Phosphotransferase) domain 1"/>
    <property type="match status" value="1"/>
</dbReference>
<dbReference type="InterPro" id="IPR000719">
    <property type="entry name" value="Prot_kinase_dom"/>
</dbReference>
<evidence type="ECO:0000259" key="2">
    <source>
        <dbReference type="PROSITE" id="PS50011"/>
    </source>
</evidence>
<evidence type="ECO:0000313" key="4">
    <source>
        <dbReference type="Proteomes" id="UP000799424"/>
    </source>
</evidence>
<feature type="domain" description="Protein kinase" evidence="2">
    <location>
        <begin position="177"/>
        <end position="616"/>
    </location>
</feature>
<sequence>MATDAEQTECDHLFTNNLGGDIDPDDGNIPTAVKKAADPAPPPFGDPAEPDEPTLVEDPASIDDPAAVDRPVVQNDQAAVEKPAVEDDQAAVATPDLGETNTHAHDKTAPTEATAPVHRDVNTTAFAHWPEPTMSTSELPNVFRNETIDEKAGDAERLKWLNTGLHHPDRESDTDERRGVHFLGAGALGRVGLRIRRDENNRITERIAAKDVPTMSPEKWMDPVRWRDRLPREIAIQLRLNEQNGHDHNIHRYLGHRISSQKRRYRGFNEVCELSDGFGALSGYSPEWAGTRNLVRWNEAHPEIDAAKKRLDETKMRLAEADAQVNTTIKAAWNEYVQERDARTKDRAQGVYVAVDKTTEHYQRTNVELDKMPGLERWLYDDLFRQPQKIIEETFIWHVFDLLAVALLILKNWNDNTVEGKLSNRNTTETEVTIEYGENEWPRVVLADWDQAFFDLQSGADAYWAKPDISTFWMLIIIPQERYLDYEVHQNGLEKLTSKTDVWGLGQMMWCLVLQTVETKGPFFDDKGTRGKKLTNGKPYNPPTDKNLLSGTEPYICAKHYTDDLKDLIRSCLRYRTADKPTIEEVKIRTAAGVVKTRMTGSRVELRVERALHGFTIGEEYPRKKRKLVRGSERNKK</sequence>
<dbReference type="InterPro" id="IPR011009">
    <property type="entry name" value="Kinase-like_dom_sf"/>
</dbReference>
<gene>
    <name evidence="3" type="ORF">CC86DRAFT_388785</name>
</gene>
<dbReference type="GO" id="GO:0005524">
    <property type="term" value="F:ATP binding"/>
    <property type="evidence" value="ECO:0007669"/>
    <property type="project" value="InterPro"/>
</dbReference>
<dbReference type="PROSITE" id="PS50011">
    <property type="entry name" value="PROTEIN_KINASE_DOM"/>
    <property type="match status" value="1"/>
</dbReference>
<organism evidence="3 4">
    <name type="scientific">Ophiobolus disseminans</name>
    <dbReference type="NCBI Taxonomy" id="1469910"/>
    <lineage>
        <taxon>Eukaryota</taxon>
        <taxon>Fungi</taxon>
        <taxon>Dikarya</taxon>
        <taxon>Ascomycota</taxon>
        <taxon>Pezizomycotina</taxon>
        <taxon>Dothideomycetes</taxon>
        <taxon>Pleosporomycetidae</taxon>
        <taxon>Pleosporales</taxon>
        <taxon>Pleosporineae</taxon>
        <taxon>Phaeosphaeriaceae</taxon>
        <taxon>Ophiobolus</taxon>
    </lineage>
</organism>
<feature type="region of interest" description="Disordered" evidence="1">
    <location>
        <begin position="14"/>
        <end position="71"/>
    </location>
</feature>
<feature type="region of interest" description="Disordered" evidence="1">
    <location>
        <begin position="96"/>
        <end position="117"/>
    </location>
</feature>
<protein>
    <recommendedName>
        <fullName evidence="2">Protein kinase domain-containing protein</fullName>
    </recommendedName>
</protein>
<dbReference type="EMBL" id="MU006250">
    <property type="protein sequence ID" value="KAF2818663.1"/>
    <property type="molecule type" value="Genomic_DNA"/>
</dbReference>
<evidence type="ECO:0000256" key="1">
    <source>
        <dbReference type="SAM" id="MobiDB-lite"/>
    </source>
</evidence>
<dbReference type="AlphaFoldDB" id="A0A6A6ZDA0"/>
<accession>A0A6A6ZDA0</accession>
<dbReference type="SUPFAM" id="SSF56112">
    <property type="entry name" value="Protein kinase-like (PK-like)"/>
    <property type="match status" value="1"/>
</dbReference>
<dbReference type="GO" id="GO:0004672">
    <property type="term" value="F:protein kinase activity"/>
    <property type="evidence" value="ECO:0007669"/>
    <property type="project" value="InterPro"/>
</dbReference>
<dbReference type="Proteomes" id="UP000799424">
    <property type="component" value="Unassembled WGS sequence"/>
</dbReference>
<keyword evidence="4" id="KW-1185">Reference proteome</keyword>
<proteinExistence type="predicted"/>
<name>A0A6A6ZDA0_9PLEO</name>
<evidence type="ECO:0000313" key="3">
    <source>
        <dbReference type="EMBL" id="KAF2818663.1"/>
    </source>
</evidence>
<reference evidence="3" key="1">
    <citation type="journal article" date="2020" name="Stud. Mycol.">
        <title>101 Dothideomycetes genomes: a test case for predicting lifestyles and emergence of pathogens.</title>
        <authorList>
            <person name="Haridas S."/>
            <person name="Albert R."/>
            <person name="Binder M."/>
            <person name="Bloem J."/>
            <person name="Labutti K."/>
            <person name="Salamov A."/>
            <person name="Andreopoulos B."/>
            <person name="Baker S."/>
            <person name="Barry K."/>
            <person name="Bills G."/>
            <person name="Bluhm B."/>
            <person name="Cannon C."/>
            <person name="Castanera R."/>
            <person name="Culley D."/>
            <person name="Daum C."/>
            <person name="Ezra D."/>
            <person name="Gonzalez J."/>
            <person name="Henrissat B."/>
            <person name="Kuo A."/>
            <person name="Liang C."/>
            <person name="Lipzen A."/>
            <person name="Lutzoni F."/>
            <person name="Magnuson J."/>
            <person name="Mondo S."/>
            <person name="Nolan M."/>
            <person name="Ohm R."/>
            <person name="Pangilinan J."/>
            <person name="Park H.-J."/>
            <person name="Ramirez L."/>
            <person name="Alfaro M."/>
            <person name="Sun H."/>
            <person name="Tritt A."/>
            <person name="Yoshinaga Y."/>
            <person name="Zwiers L.-H."/>
            <person name="Turgeon B."/>
            <person name="Goodwin S."/>
            <person name="Spatafora J."/>
            <person name="Crous P."/>
            <person name="Grigoriev I."/>
        </authorList>
    </citation>
    <scope>NUCLEOTIDE SEQUENCE</scope>
    <source>
        <strain evidence="3">CBS 113818</strain>
    </source>
</reference>